<evidence type="ECO:0000313" key="1">
    <source>
        <dbReference type="EMBL" id="PWN49822.1"/>
    </source>
</evidence>
<dbReference type="Proteomes" id="UP000245626">
    <property type="component" value="Unassembled WGS sequence"/>
</dbReference>
<reference evidence="1 2" key="1">
    <citation type="journal article" date="2018" name="Mol. Biol. Evol.">
        <title>Broad Genomic Sampling Reveals a Smut Pathogenic Ancestry of the Fungal Clade Ustilaginomycotina.</title>
        <authorList>
            <person name="Kijpornyongpan T."/>
            <person name="Mondo S.J."/>
            <person name="Barry K."/>
            <person name="Sandor L."/>
            <person name="Lee J."/>
            <person name="Lipzen A."/>
            <person name="Pangilinan J."/>
            <person name="LaButti K."/>
            <person name="Hainaut M."/>
            <person name="Henrissat B."/>
            <person name="Grigoriev I.V."/>
            <person name="Spatafora J.W."/>
            <person name="Aime M.C."/>
        </authorList>
    </citation>
    <scope>NUCLEOTIDE SEQUENCE [LARGE SCALE GENOMIC DNA]</scope>
    <source>
        <strain evidence="1 2">SA 807</strain>
    </source>
</reference>
<name>A0ACD0NVK5_9BASI</name>
<protein>
    <submittedName>
        <fullName evidence="1">Uncharacterized protein</fullName>
    </submittedName>
</protein>
<organism evidence="1 2">
    <name type="scientific">Violaceomyces palustris</name>
    <dbReference type="NCBI Taxonomy" id="1673888"/>
    <lineage>
        <taxon>Eukaryota</taxon>
        <taxon>Fungi</taxon>
        <taxon>Dikarya</taxon>
        <taxon>Basidiomycota</taxon>
        <taxon>Ustilaginomycotina</taxon>
        <taxon>Ustilaginomycetes</taxon>
        <taxon>Violaceomycetales</taxon>
        <taxon>Violaceomycetaceae</taxon>
        <taxon>Violaceomyces</taxon>
    </lineage>
</organism>
<keyword evidence="2" id="KW-1185">Reference proteome</keyword>
<sequence>MRLTTLVISLDKSDGMRRGKNRCASFVDSPSFPPRSPSPFFTGDCQNQVIFDQGHDDPKPDPSKGLPLPRSSPSLERSPFVIVRIVLSGCFFFLHLTISPVWLMTDLSFPPHHAHARSNGGKVLANSEPLHEVHQDVGKVIHLPAVGSSMIHCDTLPR</sequence>
<proteinExistence type="predicted"/>
<accession>A0ACD0NVK5</accession>
<evidence type="ECO:0000313" key="2">
    <source>
        <dbReference type="Proteomes" id="UP000245626"/>
    </source>
</evidence>
<dbReference type="EMBL" id="KZ820002">
    <property type="protein sequence ID" value="PWN49822.1"/>
    <property type="molecule type" value="Genomic_DNA"/>
</dbReference>
<gene>
    <name evidence="1" type="ORF">IE53DRAFT_126003</name>
</gene>